<dbReference type="Gene3D" id="3.40.50.2000">
    <property type="entry name" value="Glycogen Phosphorylase B"/>
    <property type="match status" value="2"/>
</dbReference>
<dbReference type="RefSeq" id="WP_171221508.1">
    <property type="nucleotide sequence ID" value="NZ_CP121446.1"/>
</dbReference>
<feature type="domain" description="Glycosyl transferase family 1" evidence="2">
    <location>
        <begin position="175"/>
        <end position="329"/>
    </location>
</feature>
<dbReference type="PANTHER" id="PTHR46401">
    <property type="entry name" value="GLYCOSYLTRANSFERASE WBBK-RELATED"/>
    <property type="match status" value="1"/>
</dbReference>
<dbReference type="SUPFAM" id="SSF53756">
    <property type="entry name" value="UDP-Glycosyltransferase/glycogen phosphorylase"/>
    <property type="match status" value="1"/>
</dbReference>
<dbReference type="AlphaFoldDB" id="A0A7Y3VY99"/>
<dbReference type="Pfam" id="PF00534">
    <property type="entry name" value="Glycos_transf_1"/>
    <property type="match status" value="1"/>
</dbReference>
<dbReference type="Proteomes" id="UP000536509">
    <property type="component" value="Unassembled WGS sequence"/>
</dbReference>
<accession>A0A7Y3VY99</accession>
<evidence type="ECO:0000259" key="2">
    <source>
        <dbReference type="Pfam" id="PF00534"/>
    </source>
</evidence>
<evidence type="ECO:0000256" key="1">
    <source>
        <dbReference type="ARBA" id="ARBA00022679"/>
    </source>
</evidence>
<evidence type="ECO:0000313" key="3">
    <source>
        <dbReference type="EMBL" id="NNT71327.1"/>
    </source>
</evidence>
<dbReference type="PANTHER" id="PTHR46401:SF2">
    <property type="entry name" value="GLYCOSYLTRANSFERASE WBBK-RELATED"/>
    <property type="match status" value="1"/>
</dbReference>
<dbReference type="GO" id="GO:0009103">
    <property type="term" value="P:lipopolysaccharide biosynthetic process"/>
    <property type="evidence" value="ECO:0007669"/>
    <property type="project" value="TreeGrafter"/>
</dbReference>
<dbReference type="InterPro" id="IPR001296">
    <property type="entry name" value="Glyco_trans_1"/>
</dbReference>
<reference evidence="3 4" key="1">
    <citation type="submission" date="2020-05" db="EMBL/GenBank/DDBJ databases">
        <title>Draft genome of Flavobacterium sp. IMCC34852.</title>
        <authorList>
            <person name="Song J."/>
            <person name="Cho J.-C."/>
        </authorList>
    </citation>
    <scope>NUCLEOTIDE SEQUENCE [LARGE SCALE GENOMIC DNA]</scope>
    <source>
        <strain evidence="3 4">IMCC34852</strain>
    </source>
</reference>
<protein>
    <submittedName>
        <fullName evidence="3">Glycosyltransferase family 4 protein</fullName>
    </submittedName>
</protein>
<keyword evidence="1 3" id="KW-0808">Transferase</keyword>
<sequence length="361" mass="41693">MKKTLVDLTYYSFSEANSQSIISKCQSTIGFLENLTGKFAVHFVVRSKNEFPSLDQHSVQYHFFKGRTLNKWQIPFRFSSYIKSWQPDYILVHGFGAAHYLILLKIMCPKSKILLQSNGFSPPPKRLKKLVYKISDYFIDGYLFTGSENAEAWYEAKVFRKSKVFEVMEGSTHFKFNGNTNRNQNSFIWVGRLDKNKDPITILNAFDLFLEVESTAKLTMIFHEGELLDVVTQRVSNSENLKKAVELRGFVEHQELETIYHNYQYFILGSHYEGSGYALLEAMACGCVPIVTNIPSFKYMTANGRCGFLFSPKKEEELLAQLKKTIVINYKEHQQKVIDQFNDKLAFQAIANEIELVFQSL</sequence>
<organism evidence="3 4">
    <name type="scientific">Flavobacterium rivulicola</name>
    <dbReference type="NCBI Taxonomy" id="2732161"/>
    <lineage>
        <taxon>Bacteria</taxon>
        <taxon>Pseudomonadati</taxon>
        <taxon>Bacteroidota</taxon>
        <taxon>Flavobacteriia</taxon>
        <taxon>Flavobacteriales</taxon>
        <taxon>Flavobacteriaceae</taxon>
        <taxon>Flavobacterium</taxon>
    </lineage>
</organism>
<dbReference type="GO" id="GO:0016757">
    <property type="term" value="F:glycosyltransferase activity"/>
    <property type="evidence" value="ECO:0007669"/>
    <property type="project" value="InterPro"/>
</dbReference>
<comment type="caution">
    <text evidence="3">The sequence shown here is derived from an EMBL/GenBank/DDBJ whole genome shotgun (WGS) entry which is preliminary data.</text>
</comment>
<gene>
    <name evidence="3" type="ORF">HKT18_03765</name>
</gene>
<name>A0A7Y3VY99_9FLAO</name>
<dbReference type="CDD" id="cd03801">
    <property type="entry name" value="GT4_PimA-like"/>
    <property type="match status" value="1"/>
</dbReference>
<proteinExistence type="predicted"/>
<keyword evidence="4" id="KW-1185">Reference proteome</keyword>
<evidence type="ECO:0000313" key="4">
    <source>
        <dbReference type="Proteomes" id="UP000536509"/>
    </source>
</evidence>
<dbReference type="EMBL" id="JABEVX010000001">
    <property type="protein sequence ID" value="NNT71327.1"/>
    <property type="molecule type" value="Genomic_DNA"/>
</dbReference>